<reference evidence="6" key="1">
    <citation type="submission" date="2022-08" db="UniProtKB">
        <authorList>
            <consortium name="EnsemblMetazoa"/>
        </authorList>
    </citation>
    <scope>IDENTIFICATION</scope>
    <source>
        <strain evidence="6">EBRO</strain>
    </source>
</reference>
<name>A0A182JCT5_ANOAO</name>
<feature type="region of interest" description="Disordered" evidence="1">
    <location>
        <begin position="212"/>
        <end position="265"/>
    </location>
</feature>
<feature type="transmembrane region" description="Helical" evidence="2">
    <location>
        <begin position="456"/>
        <end position="473"/>
    </location>
</feature>
<keyword evidence="2" id="KW-0472">Membrane</keyword>
<feature type="transmembrane region" description="Helical" evidence="2">
    <location>
        <begin position="329"/>
        <end position="357"/>
    </location>
</feature>
<evidence type="ECO:0000313" key="6">
    <source>
        <dbReference type="EnsemblMetazoa" id="AATE015662-PA.1"/>
    </source>
</evidence>
<evidence type="ECO:0000256" key="1">
    <source>
        <dbReference type="SAM" id="MobiDB-lite"/>
    </source>
</evidence>
<organism evidence="6">
    <name type="scientific">Anopheles atroparvus</name>
    <name type="common">European mosquito</name>
    <dbReference type="NCBI Taxonomy" id="41427"/>
    <lineage>
        <taxon>Eukaryota</taxon>
        <taxon>Metazoa</taxon>
        <taxon>Ecdysozoa</taxon>
        <taxon>Arthropoda</taxon>
        <taxon>Hexapoda</taxon>
        <taxon>Insecta</taxon>
        <taxon>Pterygota</taxon>
        <taxon>Neoptera</taxon>
        <taxon>Endopterygota</taxon>
        <taxon>Diptera</taxon>
        <taxon>Nematocera</taxon>
        <taxon>Culicoidea</taxon>
        <taxon>Culicidae</taxon>
        <taxon>Anophelinae</taxon>
        <taxon>Anopheles</taxon>
    </lineage>
</organism>
<dbReference type="EnsemblMetazoa" id="AATE015662-RA">
    <property type="protein sequence ID" value="AATE015662-PA.1"/>
    <property type="gene ID" value="AATE015662"/>
</dbReference>
<dbReference type="PRINTS" id="PR02060">
    <property type="entry name" value="WOLFFAMILY"/>
</dbReference>
<dbReference type="PANTHER" id="PTHR13098:SF3">
    <property type="entry name" value="WOLFRAMIN"/>
    <property type="match status" value="1"/>
</dbReference>
<feature type="transmembrane region" description="Helical" evidence="2">
    <location>
        <begin position="588"/>
        <end position="614"/>
    </location>
</feature>
<dbReference type="Pfam" id="PF19913">
    <property type="entry name" value="WCOB"/>
    <property type="match status" value="1"/>
</dbReference>
<dbReference type="AlphaFoldDB" id="A0A182JCT5"/>
<evidence type="ECO:0000259" key="5">
    <source>
        <dbReference type="Pfam" id="PF20053"/>
    </source>
</evidence>
<sequence length="977" mass="110066">RPLGLTDACVIFCKHSRCGLLAHNSRCSFIAFLRSGCFGFSFIGRQVSLSRTGKHFTAMASWANRPPIESNGGPSSSRKKWNLEDKKSLRNLKYHFAEDGCSEVQFTLAKQLLEENSETDPAHNHAQGVHWLLRAAQQGHEASIELLKECYESGRGITEANEEDVRSILAMSPGERSARRAAQELFASLSNGEEYVTAAQLEKRMREIYKIDRRRRRTRPDGAEADGSVEHSSSAGGTPERPGGANVPRDGTPLGSPNGNRLHRSPTVNHISEAHLLAAAVNYSNGQLPAVSDALTLSVPDPHSLNHVPCFHRPFFHPIVFFQLLYHRFLLLMSTFPGTTGGTWLQLCLVLATYWYFASENFLSLVPVGGYYLSLAVMVLCSFRMLKSKHEFIDFRMWSGLFLRYGDEHLNTNEPENQYLRNNLKPYLYFFVAFFVNMMLQPNISDQWLPFSEITVLAFALTFLTMFAFTYTAGDPFPDYLILFSFGLNVLAKYPYEMDEVVTTGWRFLDLKVPGFSTFVIGNGIEFCLNCRAMLYLMIPGFLMYIARRNSWRGIYQYLVPHCVTLAWLQICIISSQSATMFGLVRGALGLSGLLLFLPLFGIVTLLIPVFAVIEWLSLTDSTVRLWSSIAAAVTAVAISGYMASSRRTERYITFLQIAICVIGTVFLTLPHMMSNFETIGGSDGRLYEPTPTADLGDHHGDRTARDSAERPVSLSWDLYYKFCHQPAWDSENKVKTQLRCTNLDGTYVRWEGTVLDMAISTRRNLRAELIEGYLPKFLADRINCLYGEPIEPDCGILNGSSEGDCENLKHFMQRQRTCHLNKWNTYEYELKVRMSTGLLTKPAEIVLKAQHAFGNFTQSLNYSDRIWFIGVLRDSAQSQLSAGAANEQQQQQQQQQWDSAGGLHLGGHNFGVHGMRLGRKNPLLELHSIGCIQCRNPSLTAVHLTEGLKVNGRMRDLLRGVKYLLNVIFNPLVIFK</sequence>
<feature type="transmembrane region" description="Helical" evidence="2">
    <location>
        <begin position="516"/>
        <end position="546"/>
    </location>
</feature>
<dbReference type="InterPro" id="IPR045460">
    <property type="entry name" value="Wolframin_EF-hand"/>
</dbReference>
<dbReference type="InterPro" id="IPR045458">
    <property type="entry name" value="Wolframin_Sel1-like_rpt"/>
</dbReference>
<dbReference type="Gene3D" id="1.25.40.10">
    <property type="entry name" value="Tetratricopeptide repeat domain"/>
    <property type="match status" value="1"/>
</dbReference>
<dbReference type="GO" id="GO:0030968">
    <property type="term" value="P:endoplasmic reticulum unfolded protein response"/>
    <property type="evidence" value="ECO:0007669"/>
    <property type="project" value="TreeGrafter"/>
</dbReference>
<dbReference type="InterPro" id="IPR011990">
    <property type="entry name" value="TPR-like_helical_dom_sf"/>
</dbReference>
<dbReference type="GO" id="GO:0055074">
    <property type="term" value="P:calcium ion homeostasis"/>
    <property type="evidence" value="ECO:0007669"/>
    <property type="project" value="TreeGrafter"/>
</dbReference>
<evidence type="ECO:0008006" key="7">
    <source>
        <dbReference type="Google" id="ProtNLM"/>
    </source>
</evidence>
<dbReference type="InterPro" id="IPR045400">
    <property type="entry name" value="Wolframin_Cys-rich"/>
</dbReference>
<evidence type="ECO:0000259" key="4">
    <source>
        <dbReference type="Pfam" id="PF19914"/>
    </source>
</evidence>
<evidence type="ECO:0000259" key="3">
    <source>
        <dbReference type="Pfam" id="PF19913"/>
    </source>
</evidence>
<dbReference type="Pfam" id="PF19914">
    <property type="entry name" value="WEF-hand"/>
    <property type="match status" value="1"/>
</dbReference>
<feature type="domain" description="Wolframin cysteine-rich" evidence="5">
    <location>
        <begin position="717"/>
        <end position="823"/>
    </location>
</feature>
<feature type="transmembrane region" description="Helical" evidence="2">
    <location>
        <begin position="651"/>
        <end position="670"/>
    </location>
</feature>
<dbReference type="PANTHER" id="PTHR13098">
    <property type="entry name" value="WOLFRAMIN"/>
    <property type="match status" value="1"/>
</dbReference>
<dbReference type="Pfam" id="PF20023">
    <property type="entry name" value="WSLR"/>
    <property type="match status" value="1"/>
</dbReference>
<dbReference type="GO" id="GO:0005789">
    <property type="term" value="C:endoplasmic reticulum membrane"/>
    <property type="evidence" value="ECO:0007669"/>
    <property type="project" value="TreeGrafter"/>
</dbReference>
<feature type="transmembrane region" description="Helical" evidence="2">
    <location>
        <begin position="369"/>
        <end position="386"/>
    </location>
</feature>
<dbReference type="InterPro" id="IPR026209">
    <property type="entry name" value="Wolframin_fam"/>
</dbReference>
<proteinExistence type="predicted"/>
<dbReference type="Pfam" id="PF20053">
    <property type="entry name" value="WC-rich"/>
    <property type="match status" value="1"/>
</dbReference>
<feature type="transmembrane region" description="Helical" evidence="2">
    <location>
        <begin position="626"/>
        <end position="645"/>
    </location>
</feature>
<evidence type="ECO:0000256" key="2">
    <source>
        <dbReference type="SAM" id="Phobius"/>
    </source>
</evidence>
<feature type="domain" description="Wolframin EF-hand" evidence="4">
    <location>
        <begin position="178"/>
        <end position="284"/>
    </location>
</feature>
<dbReference type="VEuPathDB" id="VectorBase:AATE015662"/>
<dbReference type="InterPro" id="IPR045461">
    <property type="entry name" value="Wolframin_OB_fold"/>
</dbReference>
<dbReference type="STRING" id="41427.A0A182JCT5"/>
<keyword evidence="2" id="KW-1133">Transmembrane helix</keyword>
<accession>A0A182JCT5</accession>
<keyword evidence="2" id="KW-0812">Transmembrane</keyword>
<feature type="transmembrane region" description="Helical" evidence="2">
    <location>
        <begin position="427"/>
        <end position="444"/>
    </location>
</feature>
<protein>
    <recommendedName>
        <fullName evidence="7">Wolframin</fullName>
    </recommendedName>
</protein>
<feature type="domain" description="Wolframin OB-fold" evidence="3">
    <location>
        <begin position="824"/>
        <end position="977"/>
    </location>
</feature>